<keyword evidence="1 4" id="KW-0560">Oxidoreductase</keyword>
<dbReference type="InterPro" id="IPR002569">
    <property type="entry name" value="Met_Sox_Rdtase_MsrA_dom"/>
</dbReference>
<dbReference type="HAMAP" id="MF_01401">
    <property type="entry name" value="MsrA"/>
    <property type="match status" value="1"/>
</dbReference>
<gene>
    <name evidence="4" type="primary">msrA</name>
    <name evidence="7" type="ORF">BFP76_11275</name>
</gene>
<dbReference type="Proteomes" id="UP000231516">
    <property type="component" value="Unassembled WGS sequence"/>
</dbReference>
<feature type="domain" description="Peptide methionine sulphoxide reductase MsrA" evidence="6">
    <location>
        <begin position="31"/>
        <end position="175"/>
    </location>
</feature>
<feature type="signal peptide" evidence="5">
    <location>
        <begin position="1"/>
        <end position="26"/>
    </location>
</feature>
<feature type="active site" evidence="4">
    <location>
        <position position="38"/>
    </location>
</feature>
<reference evidence="7 8" key="1">
    <citation type="submission" date="2016-08" db="EMBL/GenBank/DDBJ databases">
        <title>Draft genome of Amylibacter sp. strain 4G11.</title>
        <authorList>
            <person name="Wong S.-K."/>
            <person name="Hamasaki K."/>
            <person name="Yoshizawa S."/>
        </authorList>
    </citation>
    <scope>NUCLEOTIDE SEQUENCE [LARGE SCALE GENOMIC DNA]</scope>
    <source>
        <strain evidence="7 8">4G11</strain>
    </source>
</reference>
<dbReference type="PANTHER" id="PTHR43774:SF1">
    <property type="entry name" value="PEPTIDE METHIONINE SULFOXIDE REDUCTASE MSRA 2"/>
    <property type="match status" value="1"/>
</dbReference>
<evidence type="ECO:0000313" key="8">
    <source>
        <dbReference type="Proteomes" id="UP000231516"/>
    </source>
</evidence>
<name>A0A2G5KAD0_9RHOB</name>
<sequence length="215" mass="23377">MKRGENMKKLLLSAVVFAASTIGAYAAGTKTAVFAGGCFWCVESDFESLKGVKEVVSGYTGGKNANPTYKTIGSHIEAVKIFYDPSVISYETLVDKFFRSVDPTDAGGQFCDRGNSYTTAIFANGASERAIAEKAIAAINASGKLPKKVVTPVRNASKFYDAEDYHQDYYKQTSKVLTRFGRITKASAYKKYRKGCGRDERVKQLWGSDAAFVGG</sequence>
<dbReference type="GO" id="GO:0033744">
    <property type="term" value="F:L-methionine:thioredoxin-disulfide S-oxidoreductase activity"/>
    <property type="evidence" value="ECO:0007669"/>
    <property type="project" value="RHEA"/>
</dbReference>
<dbReference type="SUPFAM" id="SSF55068">
    <property type="entry name" value="Peptide methionine sulfoxide reductase"/>
    <property type="match status" value="1"/>
</dbReference>
<comment type="similarity">
    <text evidence="4">Belongs to the MsrA Met sulfoxide reductase family.</text>
</comment>
<dbReference type="Gene3D" id="3.30.1060.10">
    <property type="entry name" value="Peptide methionine sulphoxide reductase MsrA"/>
    <property type="match status" value="1"/>
</dbReference>
<comment type="catalytic activity">
    <reaction evidence="2 4">
        <text>L-methionyl-[protein] + [thioredoxin]-disulfide + H2O = L-methionyl-(S)-S-oxide-[protein] + [thioredoxin]-dithiol</text>
        <dbReference type="Rhea" id="RHEA:14217"/>
        <dbReference type="Rhea" id="RHEA-COMP:10698"/>
        <dbReference type="Rhea" id="RHEA-COMP:10700"/>
        <dbReference type="Rhea" id="RHEA-COMP:12313"/>
        <dbReference type="Rhea" id="RHEA-COMP:12315"/>
        <dbReference type="ChEBI" id="CHEBI:15377"/>
        <dbReference type="ChEBI" id="CHEBI:16044"/>
        <dbReference type="ChEBI" id="CHEBI:29950"/>
        <dbReference type="ChEBI" id="CHEBI:44120"/>
        <dbReference type="ChEBI" id="CHEBI:50058"/>
        <dbReference type="EC" id="1.8.4.11"/>
    </reaction>
</comment>
<evidence type="ECO:0000256" key="4">
    <source>
        <dbReference type="HAMAP-Rule" id="MF_01401"/>
    </source>
</evidence>
<accession>A0A2G5KAD0</accession>
<dbReference type="EMBL" id="MDGM01000003">
    <property type="protein sequence ID" value="PIB26486.1"/>
    <property type="molecule type" value="Genomic_DNA"/>
</dbReference>
<dbReference type="PANTHER" id="PTHR43774">
    <property type="entry name" value="PEPTIDE METHIONINE SULFOXIDE REDUCTASE"/>
    <property type="match status" value="1"/>
</dbReference>
<dbReference type="Pfam" id="PF01625">
    <property type="entry name" value="PMSR"/>
    <property type="match status" value="1"/>
</dbReference>
<evidence type="ECO:0000259" key="6">
    <source>
        <dbReference type="Pfam" id="PF01625"/>
    </source>
</evidence>
<comment type="function">
    <text evidence="4">Has an important function as a repair enzyme for proteins that have been inactivated by oxidation. Catalyzes the reversible oxidation-reduction of methionine sulfoxide in proteins to methionine.</text>
</comment>
<evidence type="ECO:0000256" key="3">
    <source>
        <dbReference type="ARBA" id="ARBA00048782"/>
    </source>
</evidence>
<proteinExistence type="inferred from homology"/>
<dbReference type="AlphaFoldDB" id="A0A2G5KAD0"/>
<comment type="caution">
    <text evidence="7">The sequence shown here is derived from an EMBL/GenBank/DDBJ whole genome shotgun (WGS) entry which is preliminary data.</text>
</comment>
<keyword evidence="8" id="KW-1185">Reference proteome</keyword>
<keyword evidence="5" id="KW-0732">Signal</keyword>
<protein>
    <recommendedName>
        <fullName evidence="4">Peptide methionine sulfoxide reductase MsrA</fullName>
        <shortName evidence="4">Protein-methionine-S-oxide reductase</shortName>
        <ecNumber evidence="4">1.8.4.11</ecNumber>
    </recommendedName>
    <alternativeName>
        <fullName evidence="4">Peptide-methionine (S)-S-oxide reductase</fullName>
        <shortName evidence="4">Peptide Met(O) reductase</shortName>
    </alternativeName>
</protein>
<dbReference type="GO" id="GO:0008113">
    <property type="term" value="F:peptide-methionine (S)-S-oxide reductase activity"/>
    <property type="evidence" value="ECO:0007669"/>
    <property type="project" value="UniProtKB-UniRule"/>
</dbReference>
<evidence type="ECO:0000256" key="2">
    <source>
        <dbReference type="ARBA" id="ARBA00047806"/>
    </source>
</evidence>
<evidence type="ECO:0000256" key="1">
    <source>
        <dbReference type="ARBA" id="ARBA00023002"/>
    </source>
</evidence>
<evidence type="ECO:0000256" key="5">
    <source>
        <dbReference type="SAM" id="SignalP"/>
    </source>
</evidence>
<organism evidence="7 8">
    <name type="scientific">Paramylibacter kogurei</name>
    <dbReference type="NCBI Taxonomy" id="1889778"/>
    <lineage>
        <taxon>Bacteria</taxon>
        <taxon>Pseudomonadati</taxon>
        <taxon>Pseudomonadota</taxon>
        <taxon>Alphaproteobacteria</taxon>
        <taxon>Rhodobacterales</taxon>
        <taxon>Paracoccaceae</taxon>
        <taxon>Paramylibacter</taxon>
    </lineage>
</organism>
<dbReference type="OrthoDB" id="4174719at2"/>
<dbReference type="EC" id="1.8.4.11" evidence="4"/>
<dbReference type="NCBIfam" id="TIGR00401">
    <property type="entry name" value="msrA"/>
    <property type="match status" value="1"/>
</dbReference>
<evidence type="ECO:0000313" key="7">
    <source>
        <dbReference type="EMBL" id="PIB26486.1"/>
    </source>
</evidence>
<feature type="chain" id="PRO_5013727606" description="Peptide methionine sulfoxide reductase MsrA" evidence="5">
    <location>
        <begin position="27"/>
        <end position="215"/>
    </location>
</feature>
<comment type="catalytic activity">
    <reaction evidence="3 4">
        <text>[thioredoxin]-disulfide + L-methionine + H2O = L-methionine (S)-S-oxide + [thioredoxin]-dithiol</text>
        <dbReference type="Rhea" id="RHEA:19993"/>
        <dbReference type="Rhea" id="RHEA-COMP:10698"/>
        <dbReference type="Rhea" id="RHEA-COMP:10700"/>
        <dbReference type="ChEBI" id="CHEBI:15377"/>
        <dbReference type="ChEBI" id="CHEBI:29950"/>
        <dbReference type="ChEBI" id="CHEBI:50058"/>
        <dbReference type="ChEBI" id="CHEBI:57844"/>
        <dbReference type="ChEBI" id="CHEBI:58772"/>
        <dbReference type="EC" id="1.8.4.11"/>
    </reaction>
</comment>
<dbReference type="InterPro" id="IPR036509">
    <property type="entry name" value="Met_Sox_Rdtase_MsrA_sf"/>
</dbReference>